<accession>A0A0R3KDH3</accession>
<evidence type="ECO:0000313" key="2">
    <source>
        <dbReference type="Proteomes" id="UP000050863"/>
    </source>
</evidence>
<gene>
    <name evidence="1" type="ORF">CQ12_35460</name>
</gene>
<dbReference type="InterPro" id="IPR012675">
    <property type="entry name" value="Beta-grasp_dom_sf"/>
</dbReference>
<comment type="caution">
    <text evidence="1">The sequence shown here is derived from an EMBL/GenBank/DDBJ whole genome shotgun (WGS) entry which is preliminary data.</text>
</comment>
<dbReference type="Gene3D" id="3.10.20.30">
    <property type="match status" value="1"/>
</dbReference>
<dbReference type="InterPro" id="IPR016155">
    <property type="entry name" value="Mopterin_synth/thiamin_S_b"/>
</dbReference>
<name>A0A0R3KDH3_9BRAD</name>
<dbReference type="CDD" id="cd00565">
    <property type="entry name" value="Ubl_ThiS"/>
    <property type="match status" value="1"/>
</dbReference>
<proteinExistence type="predicted"/>
<dbReference type="EMBL" id="LLXZ01000225">
    <property type="protein sequence ID" value="KRQ93638.1"/>
    <property type="molecule type" value="Genomic_DNA"/>
</dbReference>
<sequence length="65" mass="7200">MRVTVNGEPREIASTRVDALLSELEYEGTHFAIALNYDVLPKSRWAETALKAGDEIEIITPRQGG</sequence>
<evidence type="ECO:0000313" key="1">
    <source>
        <dbReference type="EMBL" id="KRQ93638.1"/>
    </source>
</evidence>
<organism evidence="1 2">
    <name type="scientific">Bradyrhizobium jicamae</name>
    <dbReference type="NCBI Taxonomy" id="280332"/>
    <lineage>
        <taxon>Bacteria</taxon>
        <taxon>Pseudomonadati</taxon>
        <taxon>Pseudomonadota</taxon>
        <taxon>Alphaproteobacteria</taxon>
        <taxon>Hyphomicrobiales</taxon>
        <taxon>Nitrobacteraceae</taxon>
        <taxon>Bradyrhizobium</taxon>
    </lineage>
</organism>
<dbReference type="PANTHER" id="PTHR34472">
    <property type="entry name" value="SULFUR CARRIER PROTEIN THIS"/>
    <property type="match status" value="1"/>
</dbReference>
<dbReference type="SUPFAM" id="SSF54285">
    <property type="entry name" value="MoaD/ThiS"/>
    <property type="match status" value="1"/>
</dbReference>
<protein>
    <submittedName>
        <fullName evidence="1">Thiamine biosynthesis protein ThiS</fullName>
    </submittedName>
</protein>
<dbReference type="InterPro" id="IPR003749">
    <property type="entry name" value="ThiS/MoaD-like"/>
</dbReference>
<dbReference type="RefSeq" id="WP_057840710.1">
    <property type="nucleotide sequence ID" value="NZ_LLXZ01000225.1"/>
</dbReference>
<dbReference type="Pfam" id="PF02597">
    <property type="entry name" value="ThiS"/>
    <property type="match status" value="1"/>
</dbReference>
<dbReference type="OrthoDB" id="197113at2"/>
<dbReference type="NCBIfam" id="TIGR01683">
    <property type="entry name" value="thiS"/>
    <property type="match status" value="1"/>
</dbReference>
<dbReference type="AlphaFoldDB" id="A0A0R3KDH3"/>
<dbReference type="PANTHER" id="PTHR34472:SF1">
    <property type="entry name" value="SULFUR CARRIER PROTEIN THIS"/>
    <property type="match status" value="1"/>
</dbReference>
<keyword evidence="2" id="KW-1185">Reference proteome</keyword>
<dbReference type="STRING" id="280332.CQ12_35460"/>
<reference evidence="1 2" key="1">
    <citation type="submission" date="2014-03" db="EMBL/GenBank/DDBJ databases">
        <title>Bradyrhizobium valentinum sp. nov., isolated from effective nodules of Lupinus mariae-josephae, a lupine endemic of basic-lime soils in Eastern Spain.</title>
        <authorList>
            <person name="Duran D."/>
            <person name="Rey L."/>
            <person name="Navarro A."/>
            <person name="Busquets A."/>
            <person name="Imperial J."/>
            <person name="Ruiz-Argueso T."/>
        </authorList>
    </citation>
    <scope>NUCLEOTIDE SEQUENCE [LARGE SCALE GENOMIC DNA]</scope>
    <source>
        <strain evidence="1 2">PAC68</strain>
    </source>
</reference>
<dbReference type="Proteomes" id="UP000050863">
    <property type="component" value="Unassembled WGS sequence"/>
</dbReference>
<dbReference type="InterPro" id="IPR010035">
    <property type="entry name" value="Thi_S"/>
</dbReference>